<dbReference type="InterPro" id="IPR001194">
    <property type="entry name" value="cDENN_dom"/>
</dbReference>
<dbReference type="InterPro" id="IPR051942">
    <property type="entry name" value="DENN_domain_containing_2"/>
</dbReference>
<evidence type="ECO:0000259" key="2">
    <source>
        <dbReference type="PROSITE" id="PS50211"/>
    </source>
</evidence>
<proteinExistence type="predicted"/>
<feature type="compositionally biased region" description="Low complexity" evidence="1">
    <location>
        <begin position="577"/>
        <end position="587"/>
    </location>
</feature>
<reference evidence="3 4" key="1">
    <citation type="submission" date="2024-05" db="EMBL/GenBank/DDBJ databases">
        <title>Genetic variation in Jamaican populations of the coffee berry borer (Hypothenemus hampei).</title>
        <authorList>
            <person name="Errbii M."/>
            <person name="Myrie A."/>
        </authorList>
    </citation>
    <scope>NUCLEOTIDE SEQUENCE [LARGE SCALE GENOMIC DNA]</scope>
    <source>
        <strain evidence="3">JA-Hopewell-2020-01-JO</strain>
        <tissue evidence="3">Whole body</tissue>
    </source>
</reference>
<comment type="caution">
    <text evidence="3">The sequence shown here is derived from an EMBL/GenBank/DDBJ whole genome shotgun (WGS) entry which is preliminary data.</text>
</comment>
<dbReference type="Pfam" id="PF02141">
    <property type="entry name" value="DENN"/>
    <property type="match status" value="1"/>
</dbReference>
<dbReference type="Pfam" id="PF03456">
    <property type="entry name" value="uDENN"/>
    <property type="match status" value="1"/>
</dbReference>
<evidence type="ECO:0000313" key="3">
    <source>
        <dbReference type="EMBL" id="KAL1490863.1"/>
    </source>
</evidence>
<dbReference type="InterPro" id="IPR037516">
    <property type="entry name" value="Tripartite_DENN"/>
</dbReference>
<feature type="region of interest" description="Disordered" evidence="1">
    <location>
        <begin position="327"/>
        <end position="353"/>
    </location>
</feature>
<dbReference type="Gene3D" id="3.40.50.11500">
    <property type="match status" value="1"/>
</dbReference>
<dbReference type="AlphaFoldDB" id="A0ABD1E887"/>
<dbReference type="InterPro" id="IPR005113">
    <property type="entry name" value="uDENN_dom"/>
</dbReference>
<feature type="compositionally biased region" description="Basic and acidic residues" evidence="1">
    <location>
        <begin position="548"/>
        <end position="573"/>
    </location>
</feature>
<keyword evidence="4" id="KW-1185">Reference proteome</keyword>
<accession>A0ABD1E887</accession>
<feature type="compositionally biased region" description="Low complexity" evidence="1">
    <location>
        <begin position="500"/>
        <end position="513"/>
    </location>
</feature>
<organism evidence="3 4">
    <name type="scientific">Hypothenemus hampei</name>
    <name type="common">Coffee berry borer</name>
    <dbReference type="NCBI Taxonomy" id="57062"/>
    <lineage>
        <taxon>Eukaryota</taxon>
        <taxon>Metazoa</taxon>
        <taxon>Ecdysozoa</taxon>
        <taxon>Arthropoda</taxon>
        <taxon>Hexapoda</taxon>
        <taxon>Insecta</taxon>
        <taxon>Pterygota</taxon>
        <taxon>Neoptera</taxon>
        <taxon>Endopterygota</taxon>
        <taxon>Coleoptera</taxon>
        <taxon>Polyphaga</taxon>
        <taxon>Cucujiformia</taxon>
        <taxon>Curculionidae</taxon>
        <taxon>Scolytinae</taxon>
        <taxon>Hypothenemus</taxon>
    </lineage>
</organism>
<dbReference type="SMART" id="SM00800">
    <property type="entry name" value="uDENN"/>
    <property type="match status" value="1"/>
</dbReference>
<sequence>MYRPPENSNRVKSIKSKFENIEKQQQRNIIITTTKTSNNNHPVPLRQSLTTDHQLLTRQLSDPSKRNIKRTPAFRVEKNGGPGTGGGIRDAHGSNQTLFENKVKQFSDCIKNPSPPQEVVCSAASICDGTLKENQSFLHSNNNENSMLKRPMLIKSKSAFDFNYQPINKRQNIKEASAVENIEDVLKNIDLSLLYTEPIPRSLRNKPIRNESPVVKPKIEKDIYNKSTLQLTDVDKKEFLESLKKVLKHDVPPPPSPGRGCLSDSLKIALNRPLPKGPAPKKPPRTFVHDVVCAKNSQTTTTLRKTNGKQKTDPKYMLNKLEMALRSNKLKTRKQQKIDISTTSGEEEDSDDSLLFRSKSRRTLPKIPSSASSKLSGSDLNCFNNCAKNPSYETIKKPNFKFFVSNKDPIYAEPVHINNNERNGHNTWQTNRNSLYYMSTALISETPKDVKCSSSTKTTNNNNNGICVTLNQSNIDVKMDNSKVDSGGHNPILHRQFSAEDSSLSSFTSDADSNNPSPTENAVQAKIRSLIDNFESNKQTSSSPTPSKHVETAAPDKDNRVELLKNSLKETLDRSFNNNTTTTTTSTDGGQWNNNCLKESSSSSCSDVEGGKVARMVKRFHTFQKTAPKYQQPKVNNDTLFYCCLVIERVHDCAQIKFKFPPNVETPRDIERLCFPESPDSPPLEGTSAAQTYSLLVTSETGDRTYGYCRRVLPEGSTYCLPLAYCILSKYRAPRFYKKILLELECRHGIQDKFRDKLISQFYYKKFPQPGESITINLSCIEDTKAVQSFNSCGPEDSLDLTSYIQVNKMGEYASLSNNGRKTNIFVDLKEGCLNPSFVSYEGAKTELVLTLHPDSRYEDADLKILHKLPSDILLKIFSSLLLERKVILISSMMSELSSCVDSLQSILYPFTWYHTFIPILPESLWDIVESPTPVVCGVLSMEATENRRIENGIVVNLETKSVLVEEGDEMKILSVSLQKDWRQFIDLANNNRSREYVYSVYLADAYLYVFICCFKNYKQFIVDKQFLKDELVKNAKTKGIRRFLKMFTETCMFHYFMDTALNNPESLSNFDKKIELYGSDESRIILDKLIDWHR</sequence>
<gene>
    <name evidence="3" type="ORF">ABEB36_011548</name>
</gene>
<feature type="region of interest" description="Disordered" evidence="1">
    <location>
        <begin position="500"/>
        <end position="522"/>
    </location>
</feature>
<dbReference type="Gene3D" id="3.30.450.200">
    <property type="match status" value="1"/>
</dbReference>
<dbReference type="EMBL" id="JBDJPC010000009">
    <property type="protein sequence ID" value="KAL1490863.1"/>
    <property type="molecule type" value="Genomic_DNA"/>
</dbReference>
<name>A0ABD1E887_HYPHA</name>
<feature type="domain" description="UDENN" evidence="2">
    <location>
        <begin position="638"/>
        <end position="1069"/>
    </location>
</feature>
<feature type="region of interest" description="Disordered" evidence="1">
    <location>
        <begin position="536"/>
        <end position="594"/>
    </location>
</feature>
<feature type="compositionally biased region" description="Polar residues" evidence="1">
    <location>
        <begin position="536"/>
        <end position="546"/>
    </location>
</feature>
<protein>
    <recommendedName>
        <fullName evidence="2">UDENN domain-containing protein</fullName>
    </recommendedName>
</protein>
<evidence type="ECO:0000256" key="1">
    <source>
        <dbReference type="SAM" id="MobiDB-lite"/>
    </source>
</evidence>
<evidence type="ECO:0000313" key="4">
    <source>
        <dbReference type="Proteomes" id="UP001566132"/>
    </source>
</evidence>
<dbReference type="PANTHER" id="PTHR15288">
    <property type="entry name" value="DENN DOMAIN-CONTAINING PROTEIN 2"/>
    <property type="match status" value="1"/>
</dbReference>
<dbReference type="SMART" id="SM00799">
    <property type="entry name" value="DENN"/>
    <property type="match status" value="1"/>
</dbReference>
<dbReference type="PROSITE" id="PS50211">
    <property type="entry name" value="DENN"/>
    <property type="match status" value="1"/>
</dbReference>
<dbReference type="PANTHER" id="PTHR15288:SF0">
    <property type="entry name" value="UDENN DOMAIN-CONTAINING PROTEIN"/>
    <property type="match status" value="1"/>
</dbReference>
<dbReference type="Proteomes" id="UP001566132">
    <property type="component" value="Unassembled WGS sequence"/>
</dbReference>
<dbReference type="InterPro" id="IPR043153">
    <property type="entry name" value="DENN_C"/>
</dbReference>